<evidence type="ECO:0000256" key="3">
    <source>
        <dbReference type="ARBA" id="ARBA00007226"/>
    </source>
</evidence>
<gene>
    <name evidence="10" type="ORF">PLOB_00028840</name>
</gene>
<protein>
    <recommendedName>
        <fullName evidence="9">BPTI/Kunitz inhibitor domain-containing protein</fullName>
    </recommendedName>
</protein>
<keyword evidence="6" id="KW-0722">Serine protease inhibitor</keyword>
<dbReference type="PANTHER" id="PTHR10083">
    <property type="entry name" value="KUNITZ-TYPE PROTEASE INHIBITOR-RELATED"/>
    <property type="match status" value="1"/>
</dbReference>
<dbReference type="Proteomes" id="UP001159405">
    <property type="component" value="Unassembled WGS sequence"/>
</dbReference>
<evidence type="ECO:0000256" key="6">
    <source>
        <dbReference type="ARBA" id="ARBA00022900"/>
    </source>
</evidence>
<comment type="caution">
    <text evidence="10">The sequence shown here is derived from an EMBL/GenBank/DDBJ whole genome shotgun (WGS) entry which is preliminary data.</text>
</comment>
<dbReference type="Gene3D" id="4.10.410.10">
    <property type="entry name" value="Pancreatic trypsin inhibitor Kunitz domain"/>
    <property type="match status" value="4"/>
</dbReference>
<comment type="similarity">
    <text evidence="3">Belongs to the venom Kunitz-type family. Sea anemone type 2 potassium channel toxin subfamily.</text>
</comment>
<dbReference type="PRINTS" id="PR00759">
    <property type="entry name" value="BASICPTASE"/>
</dbReference>
<dbReference type="PROSITE" id="PS00280">
    <property type="entry name" value="BPTI_KUNITZ_1"/>
    <property type="match status" value="3"/>
</dbReference>
<evidence type="ECO:0000256" key="1">
    <source>
        <dbReference type="ARBA" id="ARBA00004532"/>
    </source>
</evidence>
<dbReference type="PROSITE" id="PS50279">
    <property type="entry name" value="BPTI_KUNITZ_2"/>
    <property type="match status" value="4"/>
</dbReference>
<evidence type="ECO:0000256" key="2">
    <source>
        <dbReference type="ARBA" id="ARBA00004613"/>
    </source>
</evidence>
<proteinExistence type="inferred from homology"/>
<feature type="non-terminal residue" evidence="10">
    <location>
        <position position="267"/>
    </location>
</feature>
<feature type="domain" description="BPTI/Kunitz inhibitor" evidence="9">
    <location>
        <begin position="211"/>
        <end position="261"/>
    </location>
</feature>
<feature type="non-terminal residue" evidence="10">
    <location>
        <position position="1"/>
    </location>
</feature>
<keyword evidence="11" id="KW-1185">Reference proteome</keyword>
<dbReference type="CDD" id="cd00109">
    <property type="entry name" value="Kunitz-type"/>
    <property type="match status" value="4"/>
</dbReference>
<dbReference type="SMART" id="SM00131">
    <property type="entry name" value="KU"/>
    <property type="match status" value="4"/>
</dbReference>
<feature type="domain" description="BPTI/Kunitz inhibitor" evidence="9">
    <location>
        <begin position="80"/>
        <end position="130"/>
    </location>
</feature>
<organism evidence="10 11">
    <name type="scientific">Porites lobata</name>
    <dbReference type="NCBI Taxonomy" id="104759"/>
    <lineage>
        <taxon>Eukaryota</taxon>
        <taxon>Metazoa</taxon>
        <taxon>Cnidaria</taxon>
        <taxon>Anthozoa</taxon>
        <taxon>Hexacorallia</taxon>
        <taxon>Scleractinia</taxon>
        <taxon>Fungiina</taxon>
        <taxon>Poritidae</taxon>
        <taxon>Porites</taxon>
    </lineage>
</organism>
<keyword evidence="8" id="KW-0166">Nematocyst</keyword>
<keyword evidence="5" id="KW-0646">Protease inhibitor</keyword>
<name>A0ABN8NUR4_9CNID</name>
<evidence type="ECO:0000256" key="7">
    <source>
        <dbReference type="ARBA" id="ARBA00023157"/>
    </source>
</evidence>
<dbReference type="InterPro" id="IPR050098">
    <property type="entry name" value="TFPI/VKTCI-like"/>
</dbReference>
<evidence type="ECO:0000256" key="8">
    <source>
        <dbReference type="ARBA" id="ARBA00023331"/>
    </source>
</evidence>
<sequence>NLETISFLFSADSELETCNLSPETGPCKAAIPRYFFNPHTHDCERFTYGGCQGNANNFKTLEDCEKSCAPPRSDAEVESCNLPPKPGPCKAAIPRYYLNPRTYNCERFIYGGCRGNANNFKNLEECKASCLREYLSSLSDSQEASCNLPPEKGRCMAIIHRYYYNPRTHNCERFIYGGCQGNANNFETVEECKMSCMRKCIILCDSEIGHCNLPPKTGPCKAAIPRLFYNPRTHECERFTYGGCQGNANNFKTLEDCEDSCAGKHIL</sequence>
<dbReference type="InterPro" id="IPR020901">
    <property type="entry name" value="Prtase_inh_Kunz-CS"/>
</dbReference>
<feature type="domain" description="BPTI/Kunitz inhibitor" evidence="9">
    <location>
        <begin position="18"/>
        <end position="68"/>
    </location>
</feature>
<keyword evidence="7" id="KW-1015">Disulfide bond</keyword>
<dbReference type="EMBL" id="CALNXK010000036">
    <property type="protein sequence ID" value="CAH3121604.1"/>
    <property type="molecule type" value="Genomic_DNA"/>
</dbReference>
<dbReference type="PANTHER" id="PTHR10083:SF374">
    <property type="entry name" value="BPTI_KUNITZ INHIBITOR DOMAIN-CONTAINING PROTEIN"/>
    <property type="match status" value="1"/>
</dbReference>
<dbReference type="InterPro" id="IPR036880">
    <property type="entry name" value="Kunitz_BPTI_sf"/>
</dbReference>
<evidence type="ECO:0000259" key="9">
    <source>
        <dbReference type="PROSITE" id="PS50279"/>
    </source>
</evidence>
<evidence type="ECO:0000313" key="11">
    <source>
        <dbReference type="Proteomes" id="UP001159405"/>
    </source>
</evidence>
<reference evidence="10 11" key="1">
    <citation type="submission" date="2022-05" db="EMBL/GenBank/DDBJ databases">
        <authorList>
            <consortium name="Genoscope - CEA"/>
            <person name="William W."/>
        </authorList>
    </citation>
    <scope>NUCLEOTIDE SEQUENCE [LARGE SCALE GENOMIC DNA]</scope>
</reference>
<keyword evidence="4" id="KW-0964">Secreted</keyword>
<dbReference type="Pfam" id="PF00014">
    <property type="entry name" value="Kunitz_BPTI"/>
    <property type="match status" value="4"/>
</dbReference>
<dbReference type="InterPro" id="IPR002223">
    <property type="entry name" value="Kunitz_BPTI"/>
</dbReference>
<comment type="subcellular location">
    <subcellularLocation>
        <location evidence="1">Nematocyst</location>
    </subcellularLocation>
    <subcellularLocation>
        <location evidence="2">Secreted</location>
    </subcellularLocation>
</comment>
<evidence type="ECO:0000313" key="10">
    <source>
        <dbReference type="EMBL" id="CAH3121604.1"/>
    </source>
</evidence>
<accession>A0ABN8NUR4</accession>
<dbReference type="SUPFAM" id="SSF57362">
    <property type="entry name" value="BPTI-like"/>
    <property type="match status" value="4"/>
</dbReference>
<evidence type="ECO:0000256" key="5">
    <source>
        <dbReference type="ARBA" id="ARBA00022690"/>
    </source>
</evidence>
<evidence type="ECO:0000256" key="4">
    <source>
        <dbReference type="ARBA" id="ARBA00022525"/>
    </source>
</evidence>
<feature type="domain" description="BPTI/Kunitz inhibitor" evidence="9">
    <location>
        <begin position="146"/>
        <end position="196"/>
    </location>
</feature>